<reference evidence="2" key="1">
    <citation type="submission" date="2019-10" db="EMBL/GenBank/DDBJ databases">
        <title>Streptomyces sp. nov., a novel actinobacterium isolated from alkaline environment.</title>
        <authorList>
            <person name="Golinska P."/>
        </authorList>
    </citation>
    <scope>NUCLEOTIDE SEQUENCE</scope>
    <source>
        <strain evidence="2">IF17</strain>
    </source>
</reference>
<protein>
    <submittedName>
        <fullName evidence="2">Uncharacterized protein</fullName>
    </submittedName>
</protein>
<dbReference type="EMBL" id="VJYJ02000845">
    <property type="protein sequence ID" value="MQS09543.1"/>
    <property type="molecule type" value="Genomic_DNA"/>
</dbReference>
<feature type="non-terminal residue" evidence="2">
    <location>
        <position position="65"/>
    </location>
</feature>
<organism evidence="2">
    <name type="scientific">Streptomyces alkaliphilus</name>
    <dbReference type="NCBI Taxonomy" id="1472722"/>
    <lineage>
        <taxon>Bacteria</taxon>
        <taxon>Bacillati</taxon>
        <taxon>Actinomycetota</taxon>
        <taxon>Actinomycetes</taxon>
        <taxon>Kitasatosporales</taxon>
        <taxon>Streptomycetaceae</taxon>
        <taxon>Streptomyces</taxon>
    </lineage>
</organism>
<accession>A0A646IF52</accession>
<evidence type="ECO:0000256" key="1">
    <source>
        <dbReference type="SAM" id="Phobius"/>
    </source>
</evidence>
<gene>
    <name evidence="2" type="ORF">FNX48_020915</name>
</gene>
<sequence>MRMFRTTPPTAHPGEGVNRLLLVAGAVAGPIFLPAVLLQDLIRPHYDPLRHPISSHALGGAGWVQ</sequence>
<name>A0A646IF52_9ACTN</name>
<proteinExistence type="predicted"/>
<evidence type="ECO:0000313" key="2">
    <source>
        <dbReference type="EMBL" id="MQS09543.1"/>
    </source>
</evidence>
<keyword evidence="1" id="KW-0812">Transmembrane</keyword>
<feature type="transmembrane region" description="Helical" evidence="1">
    <location>
        <begin position="20"/>
        <end position="42"/>
    </location>
</feature>
<dbReference type="Proteomes" id="UP000315516">
    <property type="component" value="Unassembled WGS sequence"/>
</dbReference>
<keyword evidence="1" id="KW-0472">Membrane</keyword>
<keyword evidence="1" id="KW-1133">Transmembrane helix</keyword>
<dbReference type="AlphaFoldDB" id="A0A646IF52"/>
<comment type="caution">
    <text evidence="2">The sequence shown here is derived from an EMBL/GenBank/DDBJ whole genome shotgun (WGS) entry which is preliminary data.</text>
</comment>